<accession>A0ABU5ZNS3</accession>
<evidence type="ECO:0000256" key="1">
    <source>
        <dbReference type="SAM" id="SignalP"/>
    </source>
</evidence>
<dbReference type="PANTHER" id="PTHR31157">
    <property type="entry name" value="SCP DOMAIN-CONTAINING PROTEIN"/>
    <property type="match status" value="1"/>
</dbReference>
<proteinExistence type="predicted"/>
<name>A0ABU5ZNS3_9FLAO</name>
<feature type="signal peptide" evidence="1">
    <location>
        <begin position="1"/>
        <end position="22"/>
    </location>
</feature>
<gene>
    <name evidence="3" type="ORF">U6A24_00045</name>
</gene>
<feature type="domain" description="SCP" evidence="2">
    <location>
        <begin position="41"/>
        <end position="153"/>
    </location>
</feature>
<dbReference type="CDD" id="cd05379">
    <property type="entry name" value="CAP_bacterial"/>
    <property type="match status" value="1"/>
</dbReference>
<dbReference type="EMBL" id="JAYKLX010000001">
    <property type="protein sequence ID" value="MEB3343824.1"/>
    <property type="molecule type" value="Genomic_DNA"/>
</dbReference>
<dbReference type="PROSITE" id="PS51257">
    <property type="entry name" value="PROKAR_LIPOPROTEIN"/>
    <property type="match status" value="1"/>
</dbReference>
<evidence type="ECO:0000313" key="4">
    <source>
        <dbReference type="Proteomes" id="UP001327027"/>
    </source>
</evidence>
<dbReference type="RefSeq" id="WP_324177881.1">
    <property type="nucleotide sequence ID" value="NZ_BAABAW010000001.1"/>
</dbReference>
<sequence length="155" mass="17349">MKTTLVNYCLAFMVLFGTFSCSEDEAPLETPNETSVADEILRLVNEHRQGQGLPVLEKSSTADQLAIEHSRYMIAQGEISHDNRDAKFDELKDKENARGFGENVAFGQSSAQSVMTAWLNSSGHRANIEGNYTHIGIGAVTDENGRYYYTQIFYR</sequence>
<feature type="chain" id="PRO_5046080088" evidence="1">
    <location>
        <begin position="23"/>
        <end position="155"/>
    </location>
</feature>
<dbReference type="InterPro" id="IPR035940">
    <property type="entry name" value="CAP_sf"/>
</dbReference>
<protein>
    <submittedName>
        <fullName evidence="3">CAP domain-containing protein</fullName>
    </submittedName>
</protein>
<evidence type="ECO:0000259" key="2">
    <source>
        <dbReference type="Pfam" id="PF00188"/>
    </source>
</evidence>
<dbReference type="SUPFAM" id="SSF55797">
    <property type="entry name" value="PR-1-like"/>
    <property type="match status" value="1"/>
</dbReference>
<dbReference type="PANTHER" id="PTHR31157:SF1">
    <property type="entry name" value="SCP DOMAIN-CONTAINING PROTEIN"/>
    <property type="match status" value="1"/>
</dbReference>
<dbReference type="InterPro" id="IPR014044">
    <property type="entry name" value="CAP_dom"/>
</dbReference>
<dbReference type="Gene3D" id="3.40.33.10">
    <property type="entry name" value="CAP"/>
    <property type="match status" value="1"/>
</dbReference>
<dbReference type="Pfam" id="PF00188">
    <property type="entry name" value="CAP"/>
    <property type="match status" value="1"/>
</dbReference>
<keyword evidence="1" id="KW-0732">Signal</keyword>
<reference evidence="3 4" key="1">
    <citation type="journal article" date="2013" name="Int. J. Syst. Evol. Microbiol.">
        <title>Aquimarina gracilis sp. nov., isolated from the gut microflora of a mussel, Mytilus coruscus, and emended description of Aquimarina spongiae.</title>
        <authorList>
            <person name="Park S.C."/>
            <person name="Choe H.N."/>
            <person name="Baik K.S."/>
            <person name="Seong C.N."/>
        </authorList>
    </citation>
    <scope>NUCLEOTIDE SEQUENCE [LARGE SCALE GENOMIC DNA]</scope>
    <source>
        <strain evidence="3 4">PSC32</strain>
    </source>
</reference>
<organism evidence="3 4">
    <name type="scientific">Aquimarina gracilis</name>
    <dbReference type="NCBI Taxonomy" id="874422"/>
    <lineage>
        <taxon>Bacteria</taxon>
        <taxon>Pseudomonadati</taxon>
        <taxon>Bacteroidota</taxon>
        <taxon>Flavobacteriia</taxon>
        <taxon>Flavobacteriales</taxon>
        <taxon>Flavobacteriaceae</taxon>
        <taxon>Aquimarina</taxon>
    </lineage>
</organism>
<evidence type="ECO:0000313" key="3">
    <source>
        <dbReference type="EMBL" id="MEB3343824.1"/>
    </source>
</evidence>
<comment type="caution">
    <text evidence="3">The sequence shown here is derived from an EMBL/GenBank/DDBJ whole genome shotgun (WGS) entry which is preliminary data.</text>
</comment>
<keyword evidence="4" id="KW-1185">Reference proteome</keyword>
<dbReference type="Proteomes" id="UP001327027">
    <property type="component" value="Unassembled WGS sequence"/>
</dbReference>